<dbReference type="EMBL" id="FOXV01000002">
    <property type="protein sequence ID" value="SFQ13853.1"/>
    <property type="molecule type" value="Genomic_DNA"/>
</dbReference>
<reference evidence="2" key="1">
    <citation type="submission" date="2016-10" db="EMBL/GenBank/DDBJ databases">
        <authorList>
            <person name="Varghese N."/>
            <person name="Submissions S."/>
        </authorList>
    </citation>
    <scope>NUCLEOTIDE SEQUENCE [LARGE SCALE GENOMIC DNA]</scope>
    <source>
        <strain evidence="2">JCM 10271</strain>
    </source>
</reference>
<proteinExistence type="predicted"/>
<dbReference type="Proteomes" id="UP000243106">
    <property type="component" value="Unassembled WGS sequence"/>
</dbReference>
<evidence type="ECO:0000313" key="1">
    <source>
        <dbReference type="EMBL" id="SFQ13853.1"/>
    </source>
</evidence>
<gene>
    <name evidence="1" type="ORF">SAMN05421853_10284</name>
</gene>
<dbReference type="AlphaFoldDB" id="A0A1I5W2F7"/>
<dbReference type="STRING" id="93684.SAMN05421853_10284"/>
<name>A0A1I5W2F7_9RHOB</name>
<keyword evidence="2" id="KW-1185">Reference proteome</keyword>
<accession>A0A1I5W2F7</accession>
<sequence length="139" mass="14959">MPFSMMVIAMSDAPFTPAELITHTGHAIHKVDTSGPRGVSYVTWVEIEAMCVTLALLGIPSLPPSETVEDGAPDLDPRVPIPADVLARLERHADRHEIALAAFVRELLDTLSQSGDTRLFEILLNPANANPPAPEGEDT</sequence>
<organism evidence="1 2">
    <name type="scientific">Roseivivax halotolerans</name>
    <dbReference type="NCBI Taxonomy" id="93684"/>
    <lineage>
        <taxon>Bacteria</taxon>
        <taxon>Pseudomonadati</taxon>
        <taxon>Pseudomonadota</taxon>
        <taxon>Alphaproteobacteria</taxon>
        <taxon>Rhodobacterales</taxon>
        <taxon>Roseobacteraceae</taxon>
        <taxon>Roseivivax</taxon>
    </lineage>
</organism>
<protein>
    <submittedName>
        <fullName evidence="1">Uncharacterized protein</fullName>
    </submittedName>
</protein>
<evidence type="ECO:0000313" key="2">
    <source>
        <dbReference type="Proteomes" id="UP000243106"/>
    </source>
</evidence>